<dbReference type="GO" id="GO:0005737">
    <property type="term" value="C:cytoplasm"/>
    <property type="evidence" value="ECO:0007669"/>
    <property type="project" value="UniProtKB-SubCell"/>
</dbReference>
<proteinExistence type="inferred from homology"/>
<keyword evidence="3" id="KW-0963">Cytoplasm</keyword>
<dbReference type="PANTHER" id="PTHR30258">
    <property type="entry name" value="TYPE II SECRETION SYSTEM PROTEIN GSPE-RELATED"/>
    <property type="match status" value="1"/>
</dbReference>
<dbReference type="InterPro" id="IPR007831">
    <property type="entry name" value="T2SS_GspE_N"/>
</dbReference>
<sequence>MFFMRLGRMLLQDKIITQQQLDAALKRQREVGGRIGTNLIEMGFINEKTLTEYLSKHFEVPSVMLSELTIDRSILDLIPQELATKYEAIPFKREGKILHVAMANPKDVFAIDALRFATGFEIKPYVATERSIKKFLEEHYKSKALEDEVMEEIGAEDELEVVKEEKEEETTSELAAMVESGPVVQYVNQLLKAAVKERTSDIHIEPYEKSVRVRFRIDGVLHEMKPPPMKMFKAVVSRLKVMAKLKIQEKRFPQDGRFEARIDGKRVDFRISTVPTLFGEKVALRILDRSQVSLNLRDLGFEEQPLNHLLRALKNPFGIILVTGPTGSGKTTTLYASLNEINDPEINITTAEDPVEFSIMGINQLQVNESIGLTFASALRAYLRQDPDVIMVGEIRDKETTEIAIRASLTGHLVLSTVHTNSAAATITRLVNMGVEPFLIASTLILVVSQRLVRKICPHCKAPLKINEDDLKKYGFEPERFKDKQLFHGLGCDKCRKTGYAGRIGIYEVLPVTKKIRDLILDRATDIEIEKAAVEEGMITLREAGILKVLRGETDIFDVAKETTLR</sequence>
<dbReference type="GO" id="GO:0005524">
    <property type="term" value="F:ATP binding"/>
    <property type="evidence" value="ECO:0007669"/>
    <property type="project" value="UniProtKB-KW"/>
</dbReference>
<dbReference type="InterPro" id="IPR037257">
    <property type="entry name" value="T2SS_E_N_sf"/>
</dbReference>
<dbReference type="InterPro" id="IPR001482">
    <property type="entry name" value="T2SS/T4SS_dom"/>
</dbReference>
<reference evidence="7" key="1">
    <citation type="journal article" date="2020" name="mSystems">
        <title>Genome- and Community-Level Interaction Insights into Carbon Utilization and Element Cycling Functions of Hydrothermarchaeota in Hydrothermal Sediment.</title>
        <authorList>
            <person name="Zhou Z."/>
            <person name="Liu Y."/>
            <person name="Xu W."/>
            <person name="Pan J."/>
            <person name="Luo Z.H."/>
            <person name="Li M."/>
        </authorList>
    </citation>
    <scope>NUCLEOTIDE SEQUENCE [LARGE SCALE GENOMIC DNA]</scope>
    <source>
        <strain evidence="7">SpSt-780</strain>
    </source>
</reference>
<name>A0A7C4UCK0_UNCW3</name>
<dbReference type="PROSITE" id="PS00662">
    <property type="entry name" value="T2SP_E"/>
    <property type="match status" value="1"/>
</dbReference>
<dbReference type="FunFam" id="3.40.50.300:FF:000398">
    <property type="entry name" value="Type IV pilus assembly ATPase PilB"/>
    <property type="match status" value="1"/>
</dbReference>
<dbReference type="GO" id="GO:0009297">
    <property type="term" value="P:pilus assembly"/>
    <property type="evidence" value="ECO:0007669"/>
    <property type="project" value="InterPro"/>
</dbReference>
<evidence type="ECO:0000256" key="1">
    <source>
        <dbReference type="ARBA" id="ARBA00004496"/>
    </source>
</evidence>
<dbReference type="Gene3D" id="3.30.300.160">
    <property type="entry name" value="Type II secretion system, protein E, N-terminal domain"/>
    <property type="match status" value="1"/>
</dbReference>
<keyword evidence="5" id="KW-0067">ATP-binding</keyword>
<dbReference type="Pfam" id="PF05157">
    <property type="entry name" value="MshEN"/>
    <property type="match status" value="1"/>
</dbReference>
<dbReference type="SUPFAM" id="SSF160246">
    <property type="entry name" value="EspE N-terminal domain-like"/>
    <property type="match status" value="1"/>
</dbReference>
<evidence type="ECO:0000256" key="2">
    <source>
        <dbReference type="ARBA" id="ARBA00006611"/>
    </source>
</evidence>
<evidence type="ECO:0000256" key="5">
    <source>
        <dbReference type="ARBA" id="ARBA00022840"/>
    </source>
</evidence>
<keyword evidence="4" id="KW-0547">Nucleotide-binding</keyword>
<comment type="similarity">
    <text evidence="2">Belongs to the GSP E family.</text>
</comment>
<dbReference type="PANTHER" id="PTHR30258:SF1">
    <property type="entry name" value="PROTEIN TRANSPORT PROTEIN HOFB HOMOLOG"/>
    <property type="match status" value="1"/>
</dbReference>
<dbReference type="GO" id="GO:0005886">
    <property type="term" value="C:plasma membrane"/>
    <property type="evidence" value="ECO:0007669"/>
    <property type="project" value="TreeGrafter"/>
</dbReference>
<accession>A0A7C4UCK0</accession>
<dbReference type="Gene3D" id="3.40.50.300">
    <property type="entry name" value="P-loop containing nucleotide triphosphate hydrolases"/>
    <property type="match status" value="1"/>
</dbReference>
<organism evidence="7">
    <name type="scientific">candidate division WOR-3 bacterium</name>
    <dbReference type="NCBI Taxonomy" id="2052148"/>
    <lineage>
        <taxon>Bacteria</taxon>
        <taxon>Bacteria division WOR-3</taxon>
    </lineage>
</organism>
<dbReference type="Pfam" id="PF00437">
    <property type="entry name" value="T2SSE"/>
    <property type="match status" value="1"/>
</dbReference>
<dbReference type="GO" id="GO:0016887">
    <property type="term" value="F:ATP hydrolysis activity"/>
    <property type="evidence" value="ECO:0007669"/>
    <property type="project" value="InterPro"/>
</dbReference>
<dbReference type="SUPFAM" id="SSF52540">
    <property type="entry name" value="P-loop containing nucleoside triphosphate hydrolases"/>
    <property type="match status" value="1"/>
</dbReference>
<evidence type="ECO:0000256" key="3">
    <source>
        <dbReference type="ARBA" id="ARBA00022490"/>
    </source>
</evidence>
<comment type="subcellular location">
    <subcellularLocation>
        <location evidence="1">Cytoplasm</location>
    </subcellularLocation>
</comment>
<gene>
    <name evidence="7" type="primary">pilB</name>
    <name evidence="7" type="ORF">ENV67_04960</name>
</gene>
<dbReference type="NCBIfam" id="TIGR02538">
    <property type="entry name" value="type_IV_pilB"/>
    <property type="match status" value="1"/>
</dbReference>
<evidence type="ECO:0000256" key="4">
    <source>
        <dbReference type="ARBA" id="ARBA00022741"/>
    </source>
</evidence>
<dbReference type="AlphaFoldDB" id="A0A7C4UCK0"/>
<evidence type="ECO:0000313" key="7">
    <source>
        <dbReference type="EMBL" id="HGW91874.1"/>
    </source>
</evidence>
<dbReference type="InterPro" id="IPR013374">
    <property type="entry name" value="ATPase_typ4_pilus-assembl_PilB"/>
</dbReference>
<feature type="domain" description="Bacterial type II secretion system protein E" evidence="6">
    <location>
        <begin position="383"/>
        <end position="397"/>
    </location>
</feature>
<dbReference type="CDD" id="cd01129">
    <property type="entry name" value="PulE-GspE-like"/>
    <property type="match status" value="1"/>
</dbReference>
<evidence type="ECO:0000259" key="6">
    <source>
        <dbReference type="PROSITE" id="PS00662"/>
    </source>
</evidence>
<protein>
    <submittedName>
        <fullName evidence="7">Type IV-A pilus assembly ATPase PilB</fullName>
    </submittedName>
</protein>
<dbReference type="FunFam" id="3.30.450.90:FF:000001">
    <property type="entry name" value="Type II secretion system ATPase GspE"/>
    <property type="match status" value="1"/>
</dbReference>
<dbReference type="EMBL" id="DTHG01000063">
    <property type="protein sequence ID" value="HGW91874.1"/>
    <property type="molecule type" value="Genomic_DNA"/>
</dbReference>
<dbReference type="InterPro" id="IPR027417">
    <property type="entry name" value="P-loop_NTPase"/>
</dbReference>
<dbReference type="FunFam" id="3.30.300.160:FF:000002">
    <property type="entry name" value="Type II secretion system protein E"/>
    <property type="match status" value="1"/>
</dbReference>
<comment type="caution">
    <text evidence="7">The sequence shown here is derived from an EMBL/GenBank/DDBJ whole genome shotgun (WGS) entry which is preliminary data.</text>
</comment>
<dbReference type="Gene3D" id="3.30.450.90">
    <property type="match status" value="1"/>
</dbReference>